<feature type="transmembrane region" description="Helical" evidence="1">
    <location>
        <begin position="13"/>
        <end position="31"/>
    </location>
</feature>
<keyword evidence="3" id="KW-1185">Reference proteome</keyword>
<dbReference type="Proteomes" id="UP000789759">
    <property type="component" value="Unassembled WGS sequence"/>
</dbReference>
<dbReference type="AlphaFoldDB" id="A0A9N8VNP8"/>
<evidence type="ECO:0000313" key="2">
    <source>
        <dbReference type="EMBL" id="CAG8454578.1"/>
    </source>
</evidence>
<gene>
    <name evidence="2" type="ORF">CPELLU_LOCUS320</name>
</gene>
<evidence type="ECO:0000256" key="1">
    <source>
        <dbReference type="SAM" id="Phobius"/>
    </source>
</evidence>
<reference evidence="2" key="1">
    <citation type="submission" date="2021-06" db="EMBL/GenBank/DDBJ databases">
        <authorList>
            <person name="Kallberg Y."/>
            <person name="Tangrot J."/>
            <person name="Rosling A."/>
        </authorList>
    </citation>
    <scope>NUCLEOTIDE SEQUENCE</scope>
    <source>
        <strain evidence="2">FL966</strain>
    </source>
</reference>
<evidence type="ECO:0000313" key="3">
    <source>
        <dbReference type="Proteomes" id="UP000789759"/>
    </source>
</evidence>
<keyword evidence="1" id="KW-0812">Transmembrane</keyword>
<sequence length="127" mass="14636">MGPYSTPEYRKDFYVEGALLMCCACCIVLNYKKKLVLNDLLISTKYQVAKIAANNSVQVQQNINVVHLSEREQMNLDLVQALTVIDIFLKKLDNDKLKEFFKKYCKFVPISLAYKKKVSSFYGLCSF</sequence>
<dbReference type="OrthoDB" id="2349701at2759"/>
<accession>A0A9N8VNP8</accession>
<keyword evidence="1" id="KW-1133">Transmembrane helix</keyword>
<dbReference type="EMBL" id="CAJVQA010000080">
    <property type="protein sequence ID" value="CAG8454578.1"/>
    <property type="molecule type" value="Genomic_DNA"/>
</dbReference>
<keyword evidence="1" id="KW-0472">Membrane</keyword>
<proteinExistence type="predicted"/>
<protein>
    <submittedName>
        <fullName evidence="2">7500_t:CDS:1</fullName>
    </submittedName>
</protein>
<organism evidence="2 3">
    <name type="scientific">Cetraspora pellucida</name>
    <dbReference type="NCBI Taxonomy" id="1433469"/>
    <lineage>
        <taxon>Eukaryota</taxon>
        <taxon>Fungi</taxon>
        <taxon>Fungi incertae sedis</taxon>
        <taxon>Mucoromycota</taxon>
        <taxon>Glomeromycotina</taxon>
        <taxon>Glomeromycetes</taxon>
        <taxon>Diversisporales</taxon>
        <taxon>Gigasporaceae</taxon>
        <taxon>Cetraspora</taxon>
    </lineage>
</organism>
<name>A0A9N8VNP8_9GLOM</name>
<comment type="caution">
    <text evidence="2">The sequence shown here is derived from an EMBL/GenBank/DDBJ whole genome shotgun (WGS) entry which is preliminary data.</text>
</comment>